<evidence type="ECO:0000256" key="5">
    <source>
        <dbReference type="SAM" id="SignalP"/>
    </source>
</evidence>
<name>A0A8S3X9Z8_PARAO</name>
<dbReference type="InterPro" id="IPR008758">
    <property type="entry name" value="Peptidase_S28"/>
</dbReference>
<dbReference type="Proteomes" id="UP000691718">
    <property type="component" value="Unassembled WGS sequence"/>
</dbReference>
<evidence type="ECO:0000256" key="2">
    <source>
        <dbReference type="ARBA" id="ARBA00022729"/>
    </source>
</evidence>
<dbReference type="Pfam" id="PF05577">
    <property type="entry name" value="Peptidase_S28"/>
    <property type="match status" value="1"/>
</dbReference>
<dbReference type="GO" id="GO:0006508">
    <property type="term" value="P:proteolysis"/>
    <property type="evidence" value="ECO:0007669"/>
    <property type="project" value="UniProtKB-KW"/>
</dbReference>
<dbReference type="EMBL" id="CAJQZP010000987">
    <property type="protein sequence ID" value="CAG5007185.1"/>
    <property type="molecule type" value="Genomic_DNA"/>
</dbReference>
<feature type="chain" id="PRO_5035736687" evidence="5">
    <location>
        <begin position="20"/>
        <end position="489"/>
    </location>
</feature>
<dbReference type="AlphaFoldDB" id="A0A8S3X9Z8"/>
<sequence>MHLKYLIILLLEIVLLVDGGKHFRLGRSKGGNLGAPGNYSGETLPPAEWFIQKLDHFSPTDLRTWKQRYYVNDSFYDYKNPGPIFLMVGGEGPADPRWMVKGTWIDYAKTFKALCINLEHRYYGESHPTADLSTKNLQYLSSSQALADLANFITVMNEKLKLNKEVKWVAFGGSYPGSLAAWLRMKYPHLVFAAVSSSGPLLAKVNFMEYFQVVVNALREKTGGEECVDQLRLAHKQIEDMMKTEPDAIEKEFRVCKPFVRATKNDLKNFFNSIADDFADLVQYNEDNRISSDSKYRNITVNTVCKMLTEPGESSAYKRLAAFNSIMLDKANQTCMDYSYNNMINDLRNITWGSEGARQWMYQTCTEFGFYQTSSGEVEVFGDHFSLDFFIQQCQDVFGAKFNEDFIDNVADWTNSYYGGLGISVSRVVFVHGSIDPWHALGLTTTEDNDAPAIYIHGTAHCANMYPASESDPPELTEARLEIRQLNVK</sequence>
<gene>
    <name evidence="6" type="ORF">PAPOLLO_LOCUS14879</name>
</gene>
<keyword evidence="4" id="KW-0325">Glycoprotein</keyword>
<evidence type="ECO:0000256" key="3">
    <source>
        <dbReference type="ARBA" id="ARBA00022801"/>
    </source>
</evidence>
<proteinExistence type="predicted"/>
<dbReference type="OrthoDB" id="1735038at2759"/>
<keyword evidence="1" id="KW-0645">Protease</keyword>
<evidence type="ECO:0000313" key="6">
    <source>
        <dbReference type="EMBL" id="CAG5007185.1"/>
    </source>
</evidence>
<reference evidence="6" key="1">
    <citation type="submission" date="2021-04" db="EMBL/GenBank/DDBJ databases">
        <authorList>
            <person name="Tunstrom K."/>
        </authorList>
    </citation>
    <scope>NUCLEOTIDE SEQUENCE</scope>
</reference>
<organism evidence="6 7">
    <name type="scientific">Parnassius apollo</name>
    <name type="common">Apollo butterfly</name>
    <name type="synonym">Papilio apollo</name>
    <dbReference type="NCBI Taxonomy" id="110799"/>
    <lineage>
        <taxon>Eukaryota</taxon>
        <taxon>Metazoa</taxon>
        <taxon>Ecdysozoa</taxon>
        <taxon>Arthropoda</taxon>
        <taxon>Hexapoda</taxon>
        <taxon>Insecta</taxon>
        <taxon>Pterygota</taxon>
        <taxon>Neoptera</taxon>
        <taxon>Endopterygota</taxon>
        <taxon>Lepidoptera</taxon>
        <taxon>Glossata</taxon>
        <taxon>Ditrysia</taxon>
        <taxon>Papilionoidea</taxon>
        <taxon>Papilionidae</taxon>
        <taxon>Parnassiinae</taxon>
        <taxon>Parnassini</taxon>
        <taxon>Parnassius</taxon>
        <taxon>Parnassius</taxon>
    </lineage>
</organism>
<accession>A0A8S3X9Z8</accession>
<dbReference type="GO" id="GO:0008239">
    <property type="term" value="F:dipeptidyl-peptidase activity"/>
    <property type="evidence" value="ECO:0007669"/>
    <property type="project" value="TreeGrafter"/>
</dbReference>
<keyword evidence="7" id="KW-1185">Reference proteome</keyword>
<protein>
    <submittedName>
        <fullName evidence="6">(apollo) hypothetical protein</fullName>
    </submittedName>
</protein>
<evidence type="ECO:0000256" key="4">
    <source>
        <dbReference type="ARBA" id="ARBA00023180"/>
    </source>
</evidence>
<comment type="caution">
    <text evidence="6">The sequence shown here is derived from an EMBL/GenBank/DDBJ whole genome shotgun (WGS) entry which is preliminary data.</text>
</comment>
<dbReference type="GO" id="GO:0070008">
    <property type="term" value="F:serine-type exopeptidase activity"/>
    <property type="evidence" value="ECO:0007669"/>
    <property type="project" value="InterPro"/>
</dbReference>
<dbReference type="PANTHER" id="PTHR11010">
    <property type="entry name" value="PROTEASE S28 PRO-X CARBOXYPEPTIDASE-RELATED"/>
    <property type="match status" value="1"/>
</dbReference>
<keyword evidence="2 5" id="KW-0732">Signal</keyword>
<dbReference type="FunFam" id="1.20.120.980:FF:000003">
    <property type="entry name" value="Serine protease 16"/>
    <property type="match status" value="1"/>
</dbReference>
<feature type="signal peptide" evidence="5">
    <location>
        <begin position="1"/>
        <end position="19"/>
    </location>
</feature>
<keyword evidence="3" id="KW-0378">Hydrolase</keyword>
<evidence type="ECO:0000313" key="7">
    <source>
        <dbReference type="Proteomes" id="UP000691718"/>
    </source>
</evidence>
<evidence type="ECO:0000256" key="1">
    <source>
        <dbReference type="ARBA" id="ARBA00022670"/>
    </source>
</evidence>
<dbReference type="PANTHER" id="PTHR11010:SF117">
    <property type="entry name" value="SERINE PROTEASE 16"/>
    <property type="match status" value="1"/>
</dbReference>